<evidence type="ECO:0000256" key="1">
    <source>
        <dbReference type="SAM" id="MobiDB-lite"/>
    </source>
</evidence>
<dbReference type="Proteomes" id="UP000438167">
    <property type="component" value="Segment"/>
</dbReference>
<gene>
    <name evidence="2" type="primary">59</name>
    <name evidence="2" type="ORF">SEA_DRYANG_59</name>
</gene>
<feature type="compositionally biased region" description="Polar residues" evidence="1">
    <location>
        <begin position="146"/>
        <end position="158"/>
    </location>
</feature>
<dbReference type="EMBL" id="MN703411">
    <property type="protein sequence ID" value="QGZ17158.1"/>
    <property type="molecule type" value="Genomic_DNA"/>
</dbReference>
<name>A0A6B9J8F7_9CAUD</name>
<dbReference type="KEGG" id="vg:55815387"/>
<protein>
    <submittedName>
        <fullName evidence="2">Uncharacterized protein</fullName>
    </submittedName>
</protein>
<keyword evidence="3" id="KW-1185">Reference proteome</keyword>
<accession>A0A6B9J8F7</accession>
<sequence>MTLDHLTDPQGIKATVNAIYDGGRQHPLANLARIIDGAISDAQFQGLAQFDVARWVAHVITEDQKLRLAEFDKTAPHGKLVANPSMAKPVGGIVPDSYLANLPVFDLSKEAIAEVLAPNPGPAARAIIQEMGPGEFQRLKDKHLTPPTTEAPTKSATTPDPKLSPEALGMIQQAPRPGLWDFLKDLPTLPPVKTGDQPSMFEAFKAGKLTYGEVPEMPPFPKMAFDLIPAMPEEIKASLDAAAEQLREGMEQAAKHVREKITAAQTEAARKLLAEQPHEHIYGRGSNGICRICGHESNSRRARAKRRAIHNEQAKAARQYPQHQRGETVTASSIGPDGARITKRGTVLNPADHTGMVGVVWEDQEPGTHSAVHVLSLSAPASRLHEALKAKGDGGE</sequence>
<dbReference type="RefSeq" id="YP_009885981.1">
    <property type="nucleotide sequence ID" value="NC_049489.1"/>
</dbReference>
<feature type="region of interest" description="Disordered" evidence="1">
    <location>
        <begin position="141"/>
        <end position="162"/>
    </location>
</feature>
<dbReference type="GeneID" id="55815387"/>
<reference evidence="2 3" key="1">
    <citation type="submission" date="2019-11" db="EMBL/GenBank/DDBJ databases">
        <authorList>
            <person name="Donovan J."/>
            <person name="Schaffer R."/>
            <person name="Bae M.S."/>
            <person name="Gitobu P.N."/>
            <person name="Guan P."/>
            <person name="Olavarrieta M.P."/>
            <person name="Perez Cortez K."/>
            <person name="Tozier F.G."/>
            <person name="Vasilopoulos H."/>
            <person name="Zhang S."/>
            <person name="Kapinos A."/>
            <person name="Freise A.C."/>
            <person name="Moberg-Parker J."/>
            <person name="Garlena R.A."/>
            <person name="Russell D.A."/>
            <person name="Pope W.H."/>
            <person name="Jacobs-Sera D."/>
            <person name="Hatfull G.F."/>
        </authorList>
    </citation>
    <scope>NUCLEOTIDE SEQUENCE [LARGE SCALE GENOMIC DNA]</scope>
</reference>
<feature type="region of interest" description="Disordered" evidence="1">
    <location>
        <begin position="313"/>
        <end position="345"/>
    </location>
</feature>
<evidence type="ECO:0000313" key="3">
    <source>
        <dbReference type="Proteomes" id="UP000438167"/>
    </source>
</evidence>
<proteinExistence type="predicted"/>
<evidence type="ECO:0000313" key="2">
    <source>
        <dbReference type="EMBL" id="QGZ17158.1"/>
    </source>
</evidence>
<organism evidence="2 3">
    <name type="scientific">Arthrobacter phage DrYang</name>
    <dbReference type="NCBI Taxonomy" id="2686080"/>
    <lineage>
        <taxon>Viruses</taxon>
        <taxon>Duplodnaviria</taxon>
        <taxon>Heunggongvirae</taxon>
        <taxon>Uroviricota</taxon>
        <taxon>Caudoviricetes</taxon>
        <taxon>Klausavirus</taxon>
        <taxon>Klausavirus dryang</taxon>
    </lineage>
</organism>